<gene>
    <name evidence="8" type="primary">panC</name>
    <name evidence="9" type="ORF">DWB68_01430</name>
</gene>
<dbReference type="GO" id="GO:0004592">
    <property type="term" value="F:pantoate-beta-alanine ligase activity"/>
    <property type="evidence" value="ECO:0007669"/>
    <property type="project" value="UniProtKB-UniRule"/>
</dbReference>
<keyword evidence="4 8" id="KW-0566">Pantothenate biosynthesis</keyword>
<dbReference type="PANTHER" id="PTHR21299:SF1">
    <property type="entry name" value="PANTOATE--BETA-ALANINE LIGASE"/>
    <property type="match status" value="1"/>
</dbReference>
<feature type="binding site" evidence="8">
    <location>
        <position position="181"/>
    </location>
    <ligand>
        <name>(R)-pantoate</name>
        <dbReference type="ChEBI" id="CHEBI:15980"/>
    </ligand>
</feature>
<feature type="binding site" evidence="8">
    <location>
        <position position="204"/>
    </location>
    <ligand>
        <name>ATP</name>
        <dbReference type="ChEBI" id="CHEBI:30616"/>
    </ligand>
</feature>
<evidence type="ECO:0000256" key="5">
    <source>
        <dbReference type="ARBA" id="ARBA00022741"/>
    </source>
</evidence>
<dbReference type="Pfam" id="PF02569">
    <property type="entry name" value="Pantoate_ligase"/>
    <property type="match status" value="1"/>
</dbReference>
<evidence type="ECO:0000256" key="1">
    <source>
        <dbReference type="ARBA" id="ARBA00004990"/>
    </source>
</evidence>
<reference evidence="9 10" key="1">
    <citation type="submission" date="2018-07" db="EMBL/GenBank/DDBJ databases">
        <title>Arthrobacter sp. nov., isolated from raw cow's milk with high bacterial count.</title>
        <authorList>
            <person name="Hahne J."/>
            <person name="Isele D."/>
            <person name="Lipski A."/>
        </authorList>
    </citation>
    <scope>NUCLEOTIDE SEQUENCE [LARGE SCALE GENOMIC DNA]</scope>
    <source>
        <strain evidence="9 10">JZ R-35</strain>
    </source>
</reference>
<evidence type="ECO:0000256" key="3">
    <source>
        <dbReference type="ARBA" id="ARBA00022598"/>
    </source>
</evidence>
<dbReference type="GO" id="GO:0005829">
    <property type="term" value="C:cytosol"/>
    <property type="evidence" value="ECO:0007669"/>
    <property type="project" value="TreeGrafter"/>
</dbReference>
<dbReference type="EMBL" id="QQXK01000002">
    <property type="protein sequence ID" value="RII43590.1"/>
    <property type="molecule type" value="Genomic_DNA"/>
</dbReference>
<comment type="pathway">
    <text evidence="1 8">Cofactor biosynthesis; (R)-pantothenate biosynthesis; (R)-pantothenate from (R)-pantoate and beta-alanine: step 1/1.</text>
</comment>
<dbReference type="Proteomes" id="UP000265419">
    <property type="component" value="Unassembled WGS sequence"/>
</dbReference>
<dbReference type="AlphaFoldDB" id="A0A399JF25"/>
<feature type="binding site" evidence="8">
    <location>
        <begin position="175"/>
        <end position="178"/>
    </location>
    <ligand>
        <name>ATP</name>
        <dbReference type="ChEBI" id="CHEBI:30616"/>
    </ligand>
</feature>
<dbReference type="CDD" id="cd00560">
    <property type="entry name" value="PanC"/>
    <property type="match status" value="1"/>
</dbReference>
<dbReference type="SUPFAM" id="SSF52374">
    <property type="entry name" value="Nucleotidylyl transferase"/>
    <property type="match status" value="1"/>
</dbReference>
<evidence type="ECO:0000313" key="10">
    <source>
        <dbReference type="Proteomes" id="UP000265419"/>
    </source>
</evidence>
<organism evidence="9 10">
    <name type="scientific">Galactobacter valiniphilus</name>
    <dbReference type="NCBI Taxonomy" id="2676122"/>
    <lineage>
        <taxon>Bacteria</taxon>
        <taxon>Bacillati</taxon>
        <taxon>Actinomycetota</taxon>
        <taxon>Actinomycetes</taxon>
        <taxon>Micrococcales</taxon>
        <taxon>Micrococcaceae</taxon>
        <taxon>Galactobacter</taxon>
    </lineage>
</organism>
<evidence type="ECO:0000256" key="6">
    <source>
        <dbReference type="ARBA" id="ARBA00022840"/>
    </source>
</evidence>
<accession>A0A399JF25</accession>
<evidence type="ECO:0000256" key="7">
    <source>
        <dbReference type="ARBA" id="ARBA00048258"/>
    </source>
</evidence>
<dbReference type="GO" id="GO:0005524">
    <property type="term" value="F:ATP binding"/>
    <property type="evidence" value="ECO:0007669"/>
    <property type="project" value="UniProtKB-KW"/>
</dbReference>
<keyword evidence="6 8" id="KW-0067">ATP-binding</keyword>
<name>A0A399JF25_9MICC</name>
<dbReference type="PANTHER" id="PTHR21299">
    <property type="entry name" value="CYTIDYLATE KINASE/PANTOATE-BETA-ALANINE LIGASE"/>
    <property type="match status" value="1"/>
</dbReference>
<feature type="active site" description="Proton donor" evidence="8">
    <location>
        <position position="64"/>
    </location>
</feature>
<comment type="similarity">
    <text evidence="2 8">Belongs to the pantothenate synthetase family.</text>
</comment>
<comment type="subunit">
    <text evidence="8">Homodimer.</text>
</comment>
<proteinExistence type="inferred from homology"/>
<sequence>MPLSSTDENPGSIRIPGFLPPGVKGATVQLIETVAEVRAFGARTREAGKPLALVPTMGALHDGHLSLIRAAAAEGADVVVSIFVNPAQFNDPADLAKYPRTLERDLELAASAGAAAVFSPSVAEVYPGGFATSIRVGGVSERWEGASRGASHFDGVALVVTKLLCMVGPDVAWFGQKDAQQVAVIRRVAADLNLPARIATGATVRADSGLALSSRNVRLRDEQNRTALALSATLRAAKAAVEAGERDVARLVSGATAALEEAGARVEYWAVVNPESFEPLETVVPGEPALAIIAARAGEVRLIDNAPLTD</sequence>
<dbReference type="InterPro" id="IPR014729">
    <property type="entry name" value="Rossmann-like_a/b/a_fold"/>
</dbReference>
<dbReference type="UniPathway" id="UPA00028">
    <property type="reaction ID" value="UER00005"/>
</dbReference>
<feature type="binding site" evidence="8">
    <location>
        <begin position="212"/>
        <end position="215"/>
    </location>
    <ligand>
        <name>ATP</name>
        <dbReference type="ChEBI" id="CHEBI:30616"/>
    </ligand>
</feature>
<keyword evidence="8" id="KW-0963">Cytoplasm</keyword>
<keyword evidence="10" id="KW-1185">Reference proteome</keyword>
<keyword evidence="3 8" id="KW-0436">Ligase</keyword>
<dbReference type="InterPro" id="IPR042176">
    <property type="entry name" value="Pantoate_ligase_C"/>
</dbReference>
<comment type="subcellular location">
    <subcellularLocation>
        <location evidence="8">Cytoplasm</location>
    </subcellularLocation>
</comment>
<dbReference type="Gene3D" id="3.40.50.620">
    <property type="entry name" value="HUPs"/>
    <property type="match status" value="1"/>
</dbReference>
<evidence type="ECO:0000256" key="2">
    <source>
        <dbReference type="ARBA" id="ARBA00009256"/>
    </source>
</evidence>
<dbReference type="NCBIfam" id="TIGR00018">
    <property type="entry name" value="panC"/>
    <property type="match status" value="1"/>
</dbReference>
<comment type="function">
    <text evidence="8">Catalyzes the condensation of pantoate with beta-alanine in an ATP-dependent reaction via a pantoyl-adenylate intermediate.</text>
</comment>
<protein>
    <recommendedName>
        <fullName evidence="8">Pantothenate synthetase</fullName>
        <shortName evidence="8">PS</shortName>
        <ecNumber evidence="8">6.3.2.1</ecNumber>
    </recommendedName>
    <alternativeName>
        <fullName evidence="8">Pantoate--beta-alanine ligase</fullName>
    </alternativeName>
    <alternativeName>
        <fullName evidence="8">Pantoate-activating enzyme</fullName>
    </alternativeName>
</protein>
<dbReference type="HAMAP" id="MF_00158">
    <property type="entry name" value="PanC"/>
    <property type="match status" value="1"/>
</dbReference>
<evidence type="ECO:0000256" key="8">
    <source>
        <dbReference type="HAMAP-Rule" id="MF_00158"/>
    </source>
</evidence>
<comment type="catalytic activity">
    <reaction evidence="7 8">
        <text>(R)-pantoate + beta-alanine + ATP = (R)-pantothenate + AMP + diphosphate + H(+)</text>
        <dbReference type="Rhea" id="RHEA:10912"/>
        <dbReference type="ChEBI" id="CHEBI:15378"/>
        <dbReference type="ChEBI" id="CHEBI:15980"/>
        <dbReference type="ChEBI" id="CHEBI:29032"/>
        <dbReference type="ChEBI" id="CHEBI:30616"/>
        <dbReference type="ChEBI" id="CHEBI:33019"/>
        <dbReference type="ChEBI" id="CHEBI:57966"/>
        <dbReference type="ChEBI" id="CHEBI:456215"/>
        <dbReference type="EC" id="6.3.2.1"/>
    </reaction>
</comment>
<feature type="binding site" evidence="8">
    <location>
        <position position="88"/>
    </location>
    <ligand>
        <name>beta-alanine</name>
        <dbReference type="ChEBI" id="CHEBI:57966"/>
    </ligand>
</feature>
<comment type="miscellaneous">
    <text evidence="8">The reaction proceeds by a bi uni uni bi ping pong mechanism.</text>
</comment>
<evidence type="ECO:0000256" key="4">
    <source>
        <dbReference type="ARBA" id="ARBA00022655"/>
    </source>
</evidence>
<comment type="caution">
    <text evidence="9">The sequence shown here is derived from an EMBL/GenBank/DDBJ whole genome shotgun (WGS) entry which is preliminary data.</text>
</comment>
<feature type="binding site" evidence="8">
    <location>
        <begin position="57"/>
        <end position="64"/>
    </location>
    <ligand>
        <name>ATP</name>
        <dbReference type="ChEBI" id="CHEBI:30616"/>
    </ligand>
</feature>
<evidence type="ECO:0000313" key="9">
    <source>
        <dbReference type="EMBL" id="RII43590.1"/>
    </source>
</evidence>
<dbReference type="GO" id="GO:0015940">
    <property type="term" value="P:pantothenate biosynthetic process"/>
    <property type="evidence" value="ECO:0007669"/>
    <property type="project" value="UniProtKB-UniRule"/>
</dbReference>
<dbReference type="EC" id="6.3.2.1" evidence="8"/>
<feature type="binding site" evidence="8">
    <location>
        <position position="88"/>
    </location>
    <ligand>
        <name>(R)-pantoate</name>
        <dbReference type="ChEBI" id="CHEBI:15980"/>
    </ligand>
</feature>
<dbReference type="Gene3D" id="3.30.1300.10">
    <property type="entry name" value="Pantoate-beta-alanine ligase, C-terminal domain"/>
    <property type="match status" value="1"/>
</dbReference>
<keyword evidence="5 8" id="KW-0547">Nucleotide-binding</keyword>
<dbReference type="InterPro" id="IPR003721">
    <property type="entry name" value="Pantoate_ligase"/>
</dbReference>